<comment type="catalytic activity">
    <reaction evidence="1">
        <text>ATP + protein L-histidine = ADP + protein N-phospho-L-histidine.</text>
        <dbReference type="EC" id="2.7.13.3"/>
    </reaction>
</comment>
<evidence type="ECO:0000256" key="3">
    <source>
        <dbReference type="ARBA" id="ARBA00012438"/>
    </source>
</evidence>
<organism evidence="11 12">
    <name type="scientific">Peptoanaerobacter stomatis</name>
    <dbReference type="NCBI Taxonomy" id="796937"/>
    <lineage>
        <taxon>Bacteria</taxon>
        <taxon>Bacillati</taxon>
        <taxon>Bacillota</taxon>
        <taxon>Clostridia</taxon>
        <taxon>Peptostreptococcales</taxon>
        <taxon>Filifactoraceae</taxon>
        <taxon>Peptoanaerobacter</taxon>
    </lineage>
</organism>
<dbReference type="SMART" id="SM00388">
    <property type="entry name" value="HisKA"/>
    <property type="match status" value="1"/>
</dbReference>
<evidence type="ECO:0000313" key="11">
    <source>
        <dbReference type="EMBL" id="EHL10031.1"/>
    </source>
</evidence>
<dbReference type="GO" id="GO:0004721">
    <property type="term" value="F:phosphoprotein phosphatase activity"/>
    <property type="evidence" value="ECO:0007669"/>
    <property type="project" value="TreeGrafter"/>
</dbReference>
<dbReference type="InterPro" id="IPR036097">
    <property type="entry name" value="HisK_dim/P_sf"/>
</dbReference>
<dbReference type="Pfam" id="PF02518">
    <property type="entry name" value="HATPase_c"/>
    <property type="match status" value="1"/>
</dbReference>
<dbReference type="InterPro" id="IPR036890">
    <property type="entry name" value="HATPase_C_sf"/>
</dbReference>
<dbReference type="SMART" id="SM00387">
    <property type="entry name" value="HATPase_c"/>
    <property type="match status" value="1"/>
</dbReference>
<gene>
    <name evidence="11" type="ORF">HMPREF9629_01023</name>
</gene>
<accession>G9X3R6</accession>
<dbReference type="Pfam" id="PF00512">
    <property type="entry name" value="HisKA"/>
    <property type="match status" value="1"/>
</dbReference>
<dbReference type="PANTHER" id="PTHR45453:SF1">
    <property type="entry name" value="PHOSPHATE REGULON SENSOR PROTEIN PHOR"/>
    <property type="match status" value="1"/>
</dbReference>
<feature type="domain" description="Histidine kinase" evidence="10">
    <location>
        <begin position="87"/>
        <end position="303"/>
    </location>
</feature>
<comment type="subcellular location">
    <subcellularLocation>
        <location evidence="2">Membrane</location>
    </subcellularLocation>
</comment>
<keyword evidence="9" id="KW-0812">Transmembrane</keyword>
<dbReference type="Gene3D" id="3.30.565.10">
    <property type="entry name" value="Histidine kinase-like ATPase, C-terminal domain"/>
    <property type="match status" value="1"/>
</dbReference>
<dbReference type="InterPro" id="IPR003594">
    <property type="entry name" value="HATPase_dom"/>
</dbReference>
<dbReference type="EC" id="2.7.13.3" evidence="3"/>
<dbReference type="CDD" id="cd00082">
    <property type="entry name" value="HisKA"/>
    <property type="match status" value="1"/>
</dbReference>
<dbReference type="PROSITE" id="PS50109">
    <property type="entry name" value="HIS_KIN"/>
    <property type="match status" value="1"/>
</dbReference>
<evidence type="ECO:0000256" key="9">
    <source>
        <dbReference type="SAM" id="Phobius"/>
    </source>
</evidence>
<dbReference type="SUPFAM" id="SSF55874">
    <property type="entry name" value="ATPase domain of HSP90 chaperone/DNA topoisomerase II/histidine kinase"/>
    <property type="match status" value="1"/>
</dbReference>
<dbReference type="InterPro" id="IPR050351">
    <property type="entry name" value="BphY/WalK/GraS-like"/>
</dbReference>
<dbReference type="EMBL" id="AFZE01000058">
    <property type="protein sequence ID" value="EHL10031.1"/>
    <property type="molecule type" value="Genomic_DNA"/>
</dbReference>
<dbReference type="Gene3D" id="1.10.287.130">
    <property type="match status" value="1"/>
</dbReference>
<evidence type="ECO:0000256" key="5">
    <source>
        <dbReference type="ARBA" id="ARBA00022679"/>
    </source>
</evidence>
<keyword evidence="6" id="KW-0418">Kinase</keyword>
<name>G9X3R6_9FIRM</name>
<keyword evidence="5" id="KW-0808">Transferase</keyword>
<dbReference type="HOGENOM" id="CLU_000445_89_3_9"/>
<dbReference type="GO" id="GO:0000155">
    <property type="term" value="F:phosphorelay sensor kinase activity"/>
    <property type="evidence" value="ECO:0007669"/>
    <property type="project" value="InterPro"/>
</dbReference>
<evidence type="ECO:0000256" key="4">
    <source>
        <dbReference type="ARBA" id="ARBA00022553"/>
    </source>
</evidence>
<dbReference type="GO" id="GO:0005886">
    <property type="term" value="C:plasma membrane"/>
    <property type="evidence" value="ECO:0007669"/>
    <property type="project" value="TreeGrafter"/>
</dbReference>
<dbReference type="AlphaFoldDB" id="G9X3R6"/>
<dbReference type="InterPro" id="IPR005467">
    <property type="entry name" value="His_kinase_dom"/>
</dbReference>
<proteinExistence type="predicted"/>
<dbReference type="InterPro" id="IPR008358">
    <property type="entry name" value="Sig_transdc_His_kin/Pase_MprB"/>
</dbReference>
<dbReference type="PRINTS" id="PR01780">
    <property type="entry name" value="LANTIREGPROT"/>
</dbReference>
<comment type="caution">
    <text evidence="11">The sequence shown here is derived from an EMBL/GenBank/DDBJ whole genome shotgun (WGS) entry which is preliminary data.</text>
</comment>
<dbReference type="PANTHER" id="PTHR45453">
    <property type="entry name" value="PHOSPHATE REGULON SENSOR PROTEIN PHOR"/>
    <property type="match status" value="1"/>
</dbReference>
<evidence type="ECO:0000256" key="2">
    <source>
        <dbReference type="ARBA" id="ARBA00004370"/>
    </source>
</evidence>
<dbReference type="RefSeq" id="WP_009525258.1">
    <property type="nucleotide sequence ID" value="NZ_JH414550.1"/>
</dbReference>
<feature type="transmembrane region" description="Helical" evidence="9">
    <location>
        <begin position="6"/>
        <end position="21"/>
    </location>
</feature>
<evidence type="ECO:0000313" key="12">
    <source>
        <dbReference type="Proteomes" id="UP000006437"/>
    </source>
</evidence>
<evidence type="ECO:0000256" key="8">
    <source>
        <dbReference type="SAM" id="Coils"/>
    </source>
</evidence>
<dbReference type="SUPFAM" id="SSF47384">
    <property type="entry name" value="Homodimeric domain of signal transducing histidine kinase"/>
    <property type="match status" value="1"/>
</dbReference>
<dbReference type="InterPro" id="IPR003661">
    <property type="entry name" value="HisK_dim/P_dom"/>
</dbReference>
<evidence type="ECO:0000256" key="7">
    <source>
        <dbReference type="ARBA" id="ARBA00023012"/>
    </source>
</evidence>
<feature type="coiled-coil region" evidence="8">
    <location>
        <begin position="57"/>
        <end position="84"/>
    </location>
</feature>
<dbReference type="BioCyc" id="EBAC796937-HMP:GMGH-1025-MONOMER"/>
<dbReference type="GO" id="GO:0016036">
    <property type="term" value="P:cellular response to phosphate starvation"/>
    <property type="evidence" value="ECO:0007669"/>
    <property type="project" value="TreeGrafter"/>
</dbReference>
<keyword evidence="4" id="KW-0597">Phosphoprotein</keyword>
<evidence type="ECO:0000259" key="10">
    <source>
        <dbReference type="PROSITE" id="PS50109"/>
    </source>
</evidence>
<keyword evidence="7" id="KW-0902">Two-component regulatory system</keyword>
<protein>
    <recommendedName>
        <fullName evidence="3">histidine kinase</fullName>
        <ecNumber evidence="3">2.7.13.3</ecNumber>
    </recommendedName>
</protein>
<reference evidence="11 12" key="1">
    <citation type="submission" date="2011-08" db="EMBL/GenBank/DDBJ databases">
        <title>The Genome Sequence of Eubacteriaceae bacterium ACC19a.</title>
        <authorList>
            <consortium name="The Broad Institute Genome Sequencing Platform"/>
            <person name="Earl A."/>
            <person name="Ward D."/>
            <person name="Feldgarden M."/>
            <person name="Gevers D."/>
            <person name="Sizova M."/>
            <person name="Hazen A."/>
            <person name="Epstein S."/>
            <person name="Young S.K."/>
            <person name="Zeng Q."/>
            <person name="Gargeya S."/>
            <person name="Fitzgerald M."/>
            <person name="Haas B."/>
            <person name="Abouelleil A."/>
            <person name="Alvarado L."/>
            <person name="Arachchi H.M."/>
            <person name="Berlin A."/>
            <person name="Brown A."/>
            <person name="Chapman S.B."/>
            <person name="Chen Z."/>
            <person name="Dunbar C."/>
            <person name="Freedman E."/>
            <person name="Gearin G."/>
            <person name="Gellesch M."/>
            <person name="Goldberg J."/>
            <person name="Griggs A."/>
            <person name="Gujja S."/>
            <person name="Heiman D."/>
            <person name="Howarth C."/>
            <person name="Larson L."/>
            <person name="Lui A."/>
            <person name="MacDonald P.J.P."/>
            <person name="Montmayeur A."/>
            <person name="Murphy C."/>
            <person name="Neiman D."/>
            <person name="Pearson M."/>
            <person name="Priest M."/>
            <person name="Roberts A."/>
            <person name="Saif S."/>
            <person name="Shea T."/>
            <person name="Shenoy N."/>
            <person name="Sisk P."/>
            <person name="Stolte C."/>
            <person name="Sykes S."/>
            <person name="Wortman J."/>
            <person name="Nusbaum C."/>
            <person name="Birren B."/>
        </authorList>
    </citation>
    <scope>NUCLEOTIDE SEQUENCE [LARGE SCALE GENOMIC DNA]</scope>
    <source>
        <strain evidence="11 12">ACC19a</strain>
    </source>
</reference>
<evidence type="ECO:0000256" key="6">
    <source>
        <dbReference type="ARBA" id="ARBA00022777"/>
    </source>
</evidence>
<keyword evidence="9" id="KW-0472">Membrane</keyword>
<sequence length="305" mass="34832">MLYFLSGFLCAIILFIIYVIWNRNEQRKIEFQLNLIIQKSSASPIKTSYFVFIPSLLNSINLIIQELLEQKKEFETAKESLKSMATSISHDFRTPLTSISGYMQLLLDDNNISQEDKIKYLNIVKNRSMSLSALVEDFYSITSIDSFDYPFVISKISLSQTLREIIANYYSELEQAYDKINIDIPSNKSMIYSDKTSLERIFSNLIKNSFIYGREKIDISLKDNAEKNTYDVSISNTLPANFKVNSTQDIFKRNYSVDWSKGSKSTGLGLSIAKTLTEKSGGQINAVIKDNTIIFNLSFPKCISN</sequence>
<dbReference type="Proteomes" id="UP000006437">
    <property type="component" value="Unassembled WGS sequence"/>
</dbReference>
<keyword evidence="8" id="KW-0175">Coiled coil</keyword>
<keyword evidence="9" id="KW-1133">Transmembrane helix</keyword>
<evidence type="ECO:0000256" key="1">
    <source>
        <dbReference type="ARBA" id="ARBA00000085"/>
    </source>
</evidence>